<reference evidence="1" key="1">
    <citation type="submission" date="2016-02" db="EMBL/GenBank/DDBJ databases">
        <title>WGS assembly of Manihot esculenta.</title>
        <authorList>
            <person name="Bredeson J.V."/>
            <person name="Prochnik S.E."/>
            <person name="Lyons J.B."/>
            <person name="Schmutz J."/>
            <person name="Grimwood J."/>
            <person name="Vrebalov J."/>
            <person name="Bart R.S."/>
            <person name="Amuge T."/>
            <person name="Ferguson M.E."/>
            <person name="Green R."/>
            <person name="Putnam N."/>
            <person name="Stites J."/>
            <person name="Rounsley S."/>
            <person name="Rokhsar D.S."/>
        </authorList>
    </citation>
    <scope>NUCLEOTIDE SEQUENCE [LARGE SCALE GENOMIC DNA]</scope>
    <source>
        <tissue evidence="1">Leaf</tissue>
    </source>
</reference>
<organism evidence="1">
    <name type="scientific">Manihot esculenta</name>
    <name type="common">Cassava</name>
    <name type="synonym">Jatropha manihot</name>
    <dbReference type="NCBI Taxonomy" id="3983"/>
    <lineage>
        <taxon>Eukaryota</taxon>
        <taxon>Viridiplantae</taxon>
        <taxon>Streptophyta</taxon>
        <taxon>Embryophyta</taxon>
        <taxon>Tracheophyta</taxon>
        <taxon>Spermatophyta</taxon>
        <taxon>Magnoliopsida</taxon>
        <taxon>eudicotyledons</taxon>
        <taxon>Gunneridae</taxon>
        <taxon>Pentapetalae</taxon>
        <taxon>rosids</taxon>
        <taxon>fabids</taxon>
        <taxon>Malpighiales</taxon>
        <taxon>Euphorbiaceae</taxon>
        <taxon>Crotonoideae</taxon>
        <taxon>Manihoteae</taxon>
        <taxon>Manihot</taxon>
    </lineage>
</organism>
<name>A0A2C9WD22_MANES</name>
<proteinExistence type="predicted"/>
<protein>
    <submittedName>
        <fullName evidence="1">Uncharacterized protein</fullName>
    </submittedName>
</protein>
<accession>A0A2C9WD22</accession>
<evidence type="ECO:0000313" key="1">
    <source>
        <dbReference type="EMBL" id="OAY57701.1"/>
    </source>
</evidence>
<gene>
    <name evidence="1" type="ORF">MANES_02G116800</name>
</gene>
<dbReference type="EMBL" id="CM004388">
    <property type="protein sequence ID" value="OAY57701.1"/>
    <property type="molecule type" value="Genomic_DNA"/>
</dbReference>
<sequence length="62" mass="6992">MSSNQSKSKQEQTVSDIVCYLVHQRTGLMTASFRNRLPLSQACCHNKIITNPPANGYVEHEE</sequence>
<dbReference type="AlphaFoldDB" id="A0A2C9WD22"/>